<dbReference type="GO" id="GO:0006355">
    <property type="term" value="P:regulation of DNA-templated transcription"/>
    <property type="evidence" value="ECO:0007669"/>
    <property type="project" value="TreeGrafter"/>
</dbReference>
<feature type="domain" description="CCT" evidence="5">
    <location>
        <begin position="245"/>
        <end position="287"/>
    </location>
</feature>
<dbReference type="GO" id="GO:0005634">
    <property type="term" value="C:nucleus"/>
    <property type="evidence" value="ECO:0007669"/>
    <property type="project" value="UniProtKB-SubCell"/>
</dbReference>
<feature type="compositionally biased region" description="Basic residues" evidence="4">
    <location>
        <begin position="7"/>
        <end position="37"/>
    </location>
</feature>
<comment type="caution">
    <text evidence="6">The sequence shown here is derived from an EMBL/GenBank/DDBJ whole genome shotgun (WGS) entry which is preliminary data.</text>
</comment>
<dbReference type="PANTHER" id="PTHR31874:SF25">
    <property type="entry name" value="CCT MOTIF FAMILY PROTEIN"/>
    <property type="match status" value="1"/>
</dbReference>
<evidence type="ECO:0000256" key="2">
    <source>
        <dbReference type="ARBA" id="ARBA00023242"/>
    </source>
</evidence>
<dbReference type="Proteomes" id="UP001419268">
    <property type="component" value="Unassembled WGS sequence"/>
</dbReference>
<gene>
    <name evidence="6" type="ORF">Scep_021116</name>
</gene>
<proteinExistence type="predicted"/>
<evidence type="ECO:0000313" key="7">
    <source>
        <dbReference type="Proteomes" id="UP001419268"/>
    </source>
</evidence>
<feature type="region of interest" description="Disordered" evidence="4">
    <location>
        <begin position="212"/>
        <end position="240"/>
    </location>
</feature>
<evidence type="ECO:0000259" key="5">
    <source>
        <dbReference type="PROSITE" id="PS51017"/>
    </source>
</evidence>
<evidence type="ECO:0000256" key="3">
    <source>
        <dbReference type="PROSITE-ProRule" id="PRU00357"/>
    </source>
</evidence>
<evidence type="ECO:0000256" key="4">
    <source>
        <dbReference type="SAM" id="MobiDB-lite"/>
    </source>
</evidence>
<dbReference type="PROSITE" id="PS51017">
    <property type="entry name" value="CCT"/>
    <property type="match status" value="1"/>
</dbReference>
<name>A0AAP0F5J0_9MAGN</name>
<keyword evidence="2 3" id="KW-0539">Nucleus</keyword>
<organism evidence="6 7">
    <name type="scientific">Stephania cephalantha</name>
    <dbReference type="NCBI Taxonomy" id="152367"/>
    <lineage>
        <taxon>Eukaryota</taxon>
        <taxon>Viridiplantae</taxon>
        <taxon>Streptophyta</taxon>
        <taxon>Embryophyta</taxon>
        <taxon>Tracheophyta</taxon>
        <taxon>Spermatophyta</taxon>
        <taxon>Magnoliopsida</taxon>
        <taxon>Ranunculales</taxon>
        <taxon>Menispermaceae</taxon>
        <taxon>Menispermoideae</taxon>
        <taxon>Cissampelideae</taxon>
        <taxon>Stephania</taxon>
    </lineage>
</organism>
<protein>
    <recommendedName>
        <fullName evidence="5">CCT domain-containing protein</fullName>
    </recommendedName>
</protein>
<dbReference type="InterPro" id="IPR010402">
    <property type="entry name" value="CCT_domain"/>
</dbReference>
<feature type="region of interest" description="Disordered" evidence="4">
    <location>
        <begin position="1"/>
        <end position="54"/>
    </location>
</feature>
<dbReference type="Pfam" id="PF06203">
    <property type="entry name" value="CCT"/>
    <property type="match status" value="1"/>
</dbReference>
<reference evidence="6 7" key="1">
    <citation type="submission" date="2024-01" db="EMBL/GenBank/DDBJ databases">
        <title>Genome assemblies of Stephania.</title>
        <authorList>
            <person name="Yang L."/>
        </authorList>
    </citation>
    <scope>NUCLEOTIDE SEQUENCE [LARGE SCALE GENOMIC DNA]</scope>
    <source>
        <strain evidence="6">JXDWG</strain>
        <tissue evidence="6">Leaf</tissue>
    </source>
</reference>
<comment type="subcellular location">
    <subcellularLocation>
        <location evidence="1 3">Nucleus</location>
    </subcellularLocation>
</comment>
<keyword evidence="7" id="KW-1185">Reference proteome</keyword>
<dbReference type="PANTHER" id="PTHR31874">
    <property type="entry name" value="CCT MOTIF FAMILY PROTEIN, EXPRESSED"/>
    <property type="match status" value="1"/>
</dbReference>
<feature type="compositionally biased region" description="Basic and acidic residues" evidence="4">
    <location>
        <begin position="228"/>
        <end position="240"/>
    </location>
</feature>
<evidence type="ECO:0000256" key="1">
    <source>
        <dbReference type="ARBA" id="ARBA00004123"/>
    </source>
</evidence>
<dbReference type="EMBL" id="JBBNAG010000009">
    <property type="protein sequence ID" value="KAK9104272.1"/>
    <property type="molecule type" value="Genomic_DNA"/>
</dbReference>
<accession>A0AAP0F5J0</accession>
<dbReference type="AlphaFoldDB" id="A0AAP0F5J0"/>
<sequence>MCANKPKTARSMKPKKPKTAAAAARRKTRTKTRKHRLISLLRDQTPSPENHHHQNQQLTLFPLHPETALEVEEEASSLFAAADQGGAATLTDLLFNEVESTEDTWSASLRCGPGNWLEKAALRSSREREEEEVERWVRYSEVVEKREKDEEVTSCPAEYFTNECSTTRGGLLLKLDYQEIMDAWIDKGSLYIDGDQGPGVVPDVFDDVVKREDHSESSVKVPEMSNGEEGKDGEAGERWKMGRDREARVLRYKEKRQSRLFAKRIRYEVRKLNAEKRPRIKGRFVKRC</sequence>
<dbReference type="InterPro" id="IPR052453">
    <property type="entry name" value="CONSTANS-like_ZF"/>
</dbReference>
<evidence type="ECO:0000313" key="6">
    <source>
        <dbReference type="EMBL" id="KAK9104272.1"/>
    </source>
</evidence>